<dbReference type="InterPro" id="IPR015943">
    <property type="entry name" value="WD40/YVTN_repeat-like_dom_sf"/>
</dbReference>
<evidence type="ECO:0000313" key="4">
    <source>
        <dbReference type="EMBL" id="VAX41411.1"/>
    </source>
</evidence>
<evidence type="ECO:0000256" key="1">
    <source>
        <dbReference type="ARBA" id="ARBA00022574"/>
    </source>
</evidence>
<dbReference type="InterPro" id="IPR019775">
    <property type="entry name" value="WD40_repeat_CS"/>
</dbReference>
<dbReference type="PROSITE" id="PS00678">
    <property type="entry name" value="WD_REPEATS_1"/>
    <property type="match status" value="1"/>
</dbReference>
<accession>A0A3B1DRB0</accession>
<feature type="non-terminal residue" evidence="4">
    <location>
        <position position="1"/>
    </location>
</feature>
<name>A0A3B1DRB0_9ZZZZ</name>
<sequence>FSPGGKTVASGGDDGTVRLWNIAMEKQKKETDGKTVRLRSQSPYWKRAPTEKEIQKAQKRFRLTLEKMVLVPKISPPSRLYARP</sequence>
<keyword evidence="2" id="KW-0677">Repeat</keyword>
<protein>
    <submittedName>
        <fullName evidence="4">High-affnity carbon uptake protein Hat/HatR</fullName>
    </submittedName>
</protein>
<dbReference type="SUPFAM" id="SSF50998">
    <property type="entry name" value="Quinoprotein alcohol dehydrogenase-like"/>
    <property type="match status" value="1"/>
</dbReference>
<dbReference type="Pfam" id="PF00400">
    <property type="entry name" value="WD40"/>
    <property type="match status" value="1"/>
</dbReference>
<dbReference type="PROSITE" id="PS50082">
    <property type="entry name" value="WD_REPEATS_2"/>
    <property type="match status" value="1"/>
</dbReference>
<dbReference type="AlphaFoldDB" id="A0A3B1DRB0"/>
<proteinExistence type="predicted"/>
<organism evidence="4">
    <name type="scientific">hydrothermal vent metagenome</name>
    <dbReference type="NCBI Taxonomy" id="652676"/>
    <lineage>
        <taxon>unclassified sequences</taxon>
        <taxon>metagenomes</taxon>
        <taxon>ecological metagenomes</taxon>
    </lineage>
</organism>
<dbReference type="InterPro" id="IPR011047">
    <property type="entry name" value="Quinoprotein_ADH-like_sf"/>
</dbReference>
<keyword evidence="1" id="KW-0853">WD repeat</keyword>
<gene>
    <name evidence="4" type="ORF">MNBD_PLANCTO02-1196</name>
</gene>
<dbReference type="PROSITE" id="PS50294">
    <property type="entry name" value="WD_REPEATS_REGION"/>
    <property type="match status" value="1"/>
</dbReference>
<evidence type="ECO:0000256" key="2">
    <source>
        <dbReference type="ARBA" id="ARBA00022737"/>
    </source>
</evidence>
<evidence type="ECO:0000256" key="3">
    <source>
        <dbReference type="SAM" id="MobiDB-lite"/>
    </source>
</evidence>
<dbReference type="EMBL" id="UOGL01000539">
    <property type="protein sequence ID" value="VAX41411.1"/>
    <property type="molecule type" value="Genomic_DNA"/>
</dbReference>
<feature type="region of interest" description="Disordered" evidence="3">
    <location>
        <begin position="28"/>
        <end position="51"/>
    </location>
</feature>
<dbReference type="InterPro" id="IPR001680">
    <property type="entry name" value="WD40_rpt"/>
</dbReference>
<reference evidence="4" key="1">
    <citation type="submission" date="2018-06" db="EMBL/GenBank/DDBJ databases">
        <authorList>
            <person name="Zhirakovskaya E."/>
        </authorList>
    </citation>
    <scope>NUCLEOTIDE SEQUENCE</scope>
</reference>
<dbReference type="Gene3D" id="2.130.10.10">
    <property type="entry name" value="YVTN repeat-like/Quinoprotein amine dehydrogenase"/>
    <property type="match status" value="1"/>
</dbReference>